<accession>X0YDK1</accession>
<protein>
    <submittedName>
        <fullName evidence="1">Uncharacterized protein</fullName>
    </submittedName>
</protein>
<proteinExistence type="predicted"/>
<reference evidence="1" key="1">
    <citation type="journal article" date="2014" name="Front. Microbiol.">
        <title>High frequency of phylogenetically diverse reductive dehalogenase-homologous genes in deep subseafloor sedimentary metagenomes.</title>
        <authorList>
            <person name="Kawai M."/>
            <person name="Futagami T."/>
            <person name="Toyoda A."/>
            <person name="Takaki Y."/>
            <person name="Nishi S."/>
            <person name="Hori S."/>
            <person name="Arai W."/>
            <person name="Tsubouchi T."/>
            <person name="Morono Y."/>
            <person name="Uchiyama I."/>
            <person name="Ito T."/>
            <person name="Fujiyama A."/>
            <person name="Inagaki F."/>
            <person name="Takami H."/>
        </authorList>
    </citation>
    <scope>NUCLEOTIDE SEQUENCE</scope>
    <source>
        <strain evidence="1">Expedition CK06-06</strain>
    </source>
</reference>
<dbReference type="EMBL" id="BARS01056898">
    <property type="protein sequence ID" value="GAG46803.1"/>
    <property type="molecule type" value="Genomic_DNA"/>
</dbReference>
<evidence type="ECO:0000313" key="1">
    <source>
        <dbReference type="EMBL" id="GAG46803.1"/>
    </source>
</evidence>
<feature type="non-terminal residue" evidence="1">
    <location>
        <position position="39"/>
    </location>
</feature>
<dbReference type="InterPro" id="IPR013325">
    <property type="entry name" value="RNA_pol_sigma_r2"/>
</dbReference>
<comment type="caution">
    <text evidence="1">The sequence shown here is derived from an EMBL/GenBank/DDBJ whole genome shotgun (WGS) entry which is preliminary data.</text>
</comment>
<dbReference type="AlphaFoldDB" id="X0YDK1"/>
<organism evidence="1">
    <name type="scientific">marine sediment metagenome</name>
    <dbReference type="NCBI Taxonomy" id="412755"/>
    <lineage>
        <taxon>unclassified sequences</taxon>
        <taxon>metagenomes</taxon>
        <taxon>ecological metagenomes</taxon>
    </lineage>
</organism>
<dbReference type="SUPFAM" id="SSF88946">
    <property type="entry name" value="Sigma2 domain of RNA polymerase sigma factors"/>
    <property type="match status" value="1"/>
</dbReference>
<dbReference type="GO" id="GO:0003700">
    <property type="term" value="F:DNA-binding transcription factor activity"/>
    <property type="evidence" value="ECO:0007669"/>
    <property type="project" value="InterPro"/>
</dbReference>
<sequence>MALTSQTAIRLEDAILVERLKDGDLAAFAELITRYQDRL</sequence>
<dbReference type="GO" id="GO:0006352">
    <property type="term" value="P:DNA-templated transcription initiation"/>
    <property type="evidence" value="ECO:0007669"/>
    <property type="project" value="InterPro"/>
</dbReference>
<name>X0YDK1_9ZZZZ</name>
<gene>
    <name evidence="1" type="ORF">S01H1_83634</name>
</gene>